<dbReference type="EMBL" id="CP034539">
    <property type="protein sequence ID" value="AZQ36094.1"/>
    <property type="molecule type" value="Genomic_DNA"/>
</dbReference>
<accession>A0A3Q9EUZ2</accession>
<dbReference type="RefSeq" id="WP_126393551.1">
    <property type="nucleotide sequence ID" value="NZ_CP034539.1"/>
</dbReference>
<feature type="compositionally biased region" description="Polar residues" evidence="1">
    <location>
        <begin position="39"/>
        <end position="48"/>
    </location>
</feature>
<sequence>MAAERAQDASVEPEESPTAPAPLGPAWPYDTPAPHSPMTAPTISATNTLPARMATRARGAGWACTVD</sequence>
<dbReference type="AlphaFoldDB" id="A0A3Q9EUZ2"/>
<evidence type="ECO:0000313" key="3">
    <source>
        <dbReference type="Proteomes" id="UP000280298"/>
    </source>
</evidence>
<dbReference type="Proteomes" id="UP000280298">
    <property type="component" value="Chromosome"/>
</dbReference>
<feature type="region of interest" description="Disordered" evidence="1">
    <location>
        <begin position="1"/>
        <end position="48"/>
    </location>
</feature>
<gene>
    <name evidence="2" type="ORF">EJ357_23590</name>
</gene>
<organism evidence="2 3">
    <name type="scientific">Streptomyces cyaneochromogenes</name>
    <dbReference type="NCBI Taxonomy" id="2496836"/>
    <lineage>
        <taxon>Bacteria</taxon>
        <taxon>Bacillati</taxon>
        <taxon>Actinomycetota</taxon>
        <taxon>Actinomycetes</taxon>
        <taxon>Kitasatosporales</taxon>
        <taxon>Streptomycetaceae</taxon>
        <taxon>Streptomyces</taxon>
    </lineage>
</organism>
<keyword evidence="3" id="KW-1185">Reference proteome</keyword>
<dbReference type="KEGG" id="scya:EJ357_23590"/>
<protein>
    <submittedName>
        <fullName evidence="2">Uncharacterized protein</fullName>
    </submittedName>
</protein>
<evidence type="ECO:0000256" key="1">
    <source>
        <dbReference type="SAM" id="MobiDB-lite"/>
    </source>
</evidence>
<evidence type="ECO:0000313" key="2">
    <source>
        <dbReference type="EMBL" id="AZQ36094.1"/>
    </source>
</evidence>
<reference evidence="2 3" key="1">
    <citation type="journal article" date="2019" name="Int. J. Syst. Evol. Microbiol.">
        <title>Streptomyces cyaneochromogenes sp. nov., a blue pigment-producing actinomycete from manganese-contaminated soil.</title>
        <authorList>
            <person name="Tang X."/>
            <person name="Zhao J."/>
            <person name="Li K."/>
            <person name="Chen Z."/>
            <person name="Sun Y."/>
            <person name="Gao J."/>
        </authorList>
    </citation>
    <scope>NUCLEOTIDE SEQUENCE [LARGE SCALE GENOMIC DNA]</scope>
    <source>
        <strain evidence="2 3">MK-45</strain>
    </source>
</reference>
<proteinExistence type="predicted"/>
<name>A0A3Q9EUZ2_9ACTN</name>